<feature type="signal peptide" evidence="1">
    <location>
        <begin position="1"/>
        <end position="20"/>
    </location>
</feature>
<keyword evidence="1" id="KW-0732">Signal</keyword>
<proteinExistence type="predicted"/>
<organism evidence="2 3">
    <name type="scientific">Bryocella elongata</name>
    <dbReference type="NCBI Taxonomy" id="863522"/>
    <lineage>
        <taxon>Bacteria</taxon>
        <taxon>Pseudomonadati</taxon>
        <taxon>Acidobacteriota</taxon>
        <taxon>Terriglobia</taxon>
        <taxon>Terriglobales</taxon>
        <taxon>Acidobacteriaceae</taxon>
        <taxon>Bryocella</taxon>
    </lineage>
</organism>
<name>A0A1H6CFK5_9BACT</name>
<gene>
    <name evidence="2" type="ORF">SAMN05421819_4525</name>
</gene>
<keyword evidence="3" id="KW-1185">Reference proteome</keyword>
<dbReference type="OrthoDB" id="117525at2"/>
<dbReference type="Gene3D" id="1.20.120.450">
    <property type="entry name" value="dinb family like domain"/>
    <property type="match status" value="1"/>
</dbReference>
<evidence type="ECO:0000313" key="3">
    <source>
        <dbReference type="Proteomes" id="UP000236728"/>
    </source>
</evidence>
<accession>A0A1H6CFK5</accession>
<sequence>MKVIKQMVVAVSLVGISAMAPVVRAQQGWEKVAPGTMIAPAEALNSLLSMTEIQMISLVKALPADKYGFAPSAAIFAPGQRTEYAGVRTFGALVIHVAQANYALGSHLSGLKPDIDLTLLPKLKYKDEIIAALEDSFAFDHKAIGTITNANAFEDIGGRTPSGATIPSTRSTQAAYIAVHASDEYGQMVEYLRMNGIAPPASGAPAPPKK</sequence>
<dbReference type="SUPFAM" id="SSF109854">
    <property type="entry name" value="DinB/YfiT-like putative metalloenzymes"/>
    <property type="match status" value="1"/>
</dbReference>
<dbReference type="Proteomes" id="UP000236728">
    <property type="component" value="Unassembled WGS sequence"/>
</dbReference>
<evidence type="ECO:0000313" key="2">
    <source>
        <dbReference type="EMBL" id="SEG71791.1"/>
    </source>
</evidence>
<dbReference type="AlphaFoldDB" id="A0A1H6CFK5"/>
<dbReference type="InterPro" id="IPR034660">
    <property type="entry name" value="DinB/YfiT-like"/>
</dbReference>
<protein>
    <submittedName>
        <fullName evidence="2">Uncharacterized protein</fullName>
    </submittedName>
</protein>
<dbReference type="RefSeq" id="WP_103935353.1">
    <property type="nucleotide sequence ID" value="NZ_FNVA01000010.1"/>
</dbReference>
<evidence type="ECO:0000256" key="1">
    <source>
        <dbReference type="SAM" id="SignalP"/>
    </source>
</evidence>
<feature type="chain" id="PRO_5009294788" evidence="1">
    <location>
        <begin position="21"/>
        <end position="210"/>
    </location>
</feature>
<dbReference type="EMBL" id="FNVA01000010">
    <property type="protein sequence ID" value="SEG71791.1"/>
    <property type="molecule type" value="Genomic_DNA"/>
</dbReference>
<reference evidence="2 3" key="1">
    <citation type="submission" date="2016-10" db="EMBL/GenBank/DDBJ databases">
        <authorList>
            <person name="de Groot N.N."/>
        </authorList>
    </citation>
    <scope>NUCLEOTIDE SEQUENCE [LARGE SCALE GENOMIC DNA]</scope>
    <source>
        <strain evidence="2 3">DSM 22489</strain>
    </source>
</reference>